<dbReference type="eggNOG" id="COG4731">
    <property type="taxonomic scope" value="Bacteria"/>
</dbReference>
<dbReference type="Gene3D" id="2.40.128.520">
    <property type="match status" value="1"/>
</dbReference>
<gene>
    <name evidence="3" type="ORF">NSU_3580</name>
</gene>
<dbReference type="OrthoDB" id="9811671at2"/>
<comment type="caution">
    <text evidence="3">The sequence shown here is derived from an EMBL/GenBank/DDBJ whole genome shotgun (WGS) entry which is preliminary data.</text>
</comment>
<sequence length="151" mass="16261">MDNPLPSLKFAPFVVFVGLAGLANSASAAASRSVFGRWLTDDGAGIVEVKRCGQTLCGTLERVLDPKAPPRDINNPNTALRNRPLVGVKILSGMHPDGDRWKGGQAYDPKAGRSYRASVALGERGRLDVTGCILFLCQTKHWTRVAEESGR</sequence>
<protein>
    <recommendedName>
        <fullName evidence="2">DUF2147 domain-containing protein</fullName>
    </recommendedName>
</protein>
<evidence type="ECO:0000256" key="1">
    <source>
        <dbReference type="SAM" id="SignalP"/>
    </source>
</evidence>
<feature type="domain" description="DUF2147" evidence="2">
    <location>
        <begin position="36"/>
        <end position="144"/>
    </location>
</feature>
<dbReference type="PANTHER" id="PTHR36919">
    <property type="entry name" value="BLR1215 PROTEIN"/>
    <property type="match status" value="1"/>
</dbReference>
<organism evidence="3 4">
    <name type="scientific">Novosphingobium pentaromativorans US6-1</name>
    <dbReference type="NCBI Taxonomy" id="1088721"/>
    <lineage>
        <taxon>Bacteria</taxon>
        <taxon>Pseudomonadati</taxon>
        <taxon>Pseudomonadota</taxon>
        <taxon>Alphaproteobacteria</taxon>
        <taxon>Sphingomonadales</taxon>
        <taxon>Sphingomonadaceae</taxon>
        <taxon>Novosphingobium</taxon>
    </lineage>
</organism>
<dbReference type="InterPro" id="IPR019223">
    <property type="entry name" value="DUF2147"/>
</dbReference>
<dbReference type="PATRIC" id="fig|1088721.3.peg.3530"/>
<name>G6EGV9_9SPHN</name>
<keyword evidence="1" id="KW-0732">Signal</keyword>
<dbReference type="AlphaFoldDB" id="G6EGV9"/>
<feature type="chain" id="PRO_5003488117" description="DUF2147 domain-containing protein" evidence="1">
    <location>
        <begin position="29"/>
        <end position="151"/>
    </location>
</feature>
<evidence type="ECO:0000259" key="2">
    <source>
        <dbReference type="Pfam" id="PF09917"/>
    </source>
</evidence>
<keyword evidence="4" id="KW-1185">Reference proteome</keyword>
<dbReference type="EMBL" id="AGFM01000058">
    <property type="protein sequence ID" value="EHJ59248.1"/>
    <property type="molecule type" value="Genomic_DNA"/>
</dbReference>
<feature type="signal peptide" evidence="1">
    <location>
        <begin position="1"/>
        <end position="28"/>
    </location>
</feature>
<proteinExistence type="predicted"/>
<dbReference type="PANTHER" id="PTHR36919:SF2">
    <property type="entry name" value="BLL6627 PROTEIN"/>
    <property type="match status" value="1"/>
</dbReference>
<dbReference type="Pfam" id="PF09917">
    <property type="entry name" value="DUF2147"/>
    <property type="match status" value="1"/>
</dbReference>
<reference evidence="3 4" key="1">
    <citation type="journal article" date="2012" name="J. Bacteriol.">
        <title>Genome sequence of benzo(a)pyrene-degrading bacterium Novosphingobium pentaromativorans US6-1.</title>
        <authorList>
            <person name="Luo Y.R."/>
            <person name="Kang S.G."/>
            <person name="Kim S.J."/>
            <person name="Kim M.R."/>
            <person name="Li N."/>
            <person name="Lee J.H."/>
            <person name="Kwon K.K."/>
        </authorList>
    </citation>
    <scope>NUCLEOTIDE SEQUENCE [LARGE SCALE GENOMIC DNA]</scope>
    <source>
        <strain evidence="3 4">US6-1</strain>
    </source>
</reference>
<accession>G6EGV9</accession>
<dbReference type="Proteomes" id="UP000004030">
    <property type="component" value="Unassembled WGS sequence"/>
</dbReference>
<evidence type="ECO:0000313" key="4">
    <source>
        <dbReference type="Proteomes" id="UP000004030"/>
    </source>
</evidence>
<evidence type="ECO:0000313" key="3">
    <source>
        <dbReference type="EMBL" id="EHJ59248.1"/>
    </source>
</evidence>